<name>A0A840QC43_9PSEU</name>
<dbReference type="AlphaFoldDB" id="A0A840QC43"/>
<dbReference type="Proteomes" id="UP000584374">
    <property type="component" value="Unassembled WGS sequence"/>
</dbReference>
<keyword evidence="2" id="KW-1185">Reference proteome</keyword>
<accession>A0A840QC43</accession>
<organism evidence="1 2">
    <name type="scientific">Saccharopolyspora phatthalungensis</name>
    <dbReference type="NCBI Taxonomy" id="664693"/>
    <lineage>
        <taxon>Bacteria</taxon>
        <taxon>Bacillati</taxon>
        <taxon>Actinomycetota</taxon>
        <taxon>Actinomycetes</taxon>
        <taxon>Pseudonocardiales</taxon>
        <taxon>Pseudonocardiaceae</taxon>
        <taxon>Saccharopolyspora</taxon>
    </lineage>
</organism>
<evidence type="ECO:0000313" key="1">
    <source>
        <dbReference type="EMBL" id="MBB5157350.1"/>
    </source>
</evidence>
<comment type="caution">
    <text evidence="1">The sequence shown here is derived from an EMBL/GenBank/DDBJ whole genome shotgun (WGS) entry which is preliminary data.</text>
</comment>
<protein>
    <submittedName>
        <fullName evidence="1">Uncharacterized protein</fullName>
    </submittedName>
</protein>
<dbReference type="RefSeq" id="WP_221467294.1">
    <property type="nucleotide sequence ID" value="NZ_JACHIW010000001.1"/>
</dbReference>
<dbReference type="EMBL" id="JACHIW010000001">
    <property type="protein sequence ID" value="MBB5157350.1"/>
    <property type="molecule type" value="Genomic_DNA"/>
</dbReference>
<dbReference type="NCBIfam" id="NF047838">
    <property type="entry name" value="SCO4402_fam"/>
    <property type="match status" value="1"/>
</dbReference>
<sequence length="137" mass="15786">MEAVEVVESPVEPVRYPSMRAEIVLAVKALSDPDYQQRVWIRRQYPHENFYDDFTQNAHILFDDTCVLPDPETGVGDVLYPDEVGVLRALGEVLDPLINELGNVSDERYLQHPQWAEVLRRSERAYRVLSQNDSASR</sequence>
<evidence type="ECO:0000313" key="2">
    <source>
        <dbReference type="Proteomes" id="UP000584374"/>
    </source>
</evidence>
<dbReference type="InterPro" id="IPR057705">
    <property type="entry name" value="DUF7945"/>
</dbReference>
<gene>
    <name evidence="1" type="ORF">BJ970_004884</name>
</gene>
<dbReference type="Pfam" id="PF25656">
    <property type="entry name" value="DUF7945"/>
    <property type="match status" value="1"/>
</dbReference>
<reference evidence="1 2" key="1">
    <citation type="submission" date="2020-08" db="EMBL/GenBank/DDBJ databases">
        <title>Sequencing the genomes of 1000 actinobacteria strains.</title>
        <authorList>
            <person name="Klenk H.-P."/>
        </authorList>
    </citation>
    <scope>NUCLEOTIDE SEQUENCE [LARGE SCALE GENOMIC DNA]</scope>
    <source>
        <strain evidence="1 2">DSM 45584</strain>
    </source>
</reference>
<proteinExistence type="predicted"/>